<dbReference type="EMBL" id="JACWFH010000016">
    <property type="protein sequence ID" value="MBY0097903.1"/>
    <property type="molecule type" value="Genomic_DNA"/>
</dbReference>
<comment type="caution">
    <text evidence="1">The sequence shown here is derived from an EMBL/GenBank/DDBJ whole genome shotgun (WGS) entry which is preliminary data.</text>
</comment>
<dbReference type="Gene3D" id="3.30.1330.30">
    <property type="match status" value="1"/>
</dbReference>
<dbReference type="SUPFAM" id="SSF160515">
    <property type="entry name" value="YueI-like"/>
    <property type="match status" value="1"/>
</dbReference>
<evidence type="ECO:0000313" key="2">
    <source>
        <dbReference type="Proteomes" id="UP000769780"/>
    </source>
</evidence>
<reference evidence="1 2" key="1">
    <citation type="submission" date="2020-07" db="EMBL/GenBank/DDBJ databases">
        <title>Fungal Genomes of the International Space Station.</title>
        <authorList>
            <person name="Seuylemezian A."/>
            <person name="Singh N.K."/>
            <person name="Wood J."/>
            <person name="Venkateswaran K."/>
        </authorList>
    </citation>
    <scope>NUCLEOTIDE SEQUENCE [LARGE SCALE GENOMIC DNA]</scope>
    <source>
        <strain evidence="1 2">PL-B2</strain>
    </source>
</reference>
<dbReference type="Pfam" id="PF07997">
    <property type="entry name" value="DUF1694"/>
    <property type="match status" value="1"/>
</dbReference>
<name>A0ABS7K6K1_9BACI</name>
<dbReference type="InterPro" id="IPR029064">
    <property type="entry name" value="Ribosomal_eL30-like_sf"/>
</dbReference>
<protein>
    <submittedName>
        <fullName evidence="1">YueI family protein</fullName>
    </submittedName>
</protein>
<dbReference type="InterPro" id="IPR012543">
    <property type="entry name" value="DUF1694"/>
</dbReference>
<keyword evidence="2" id="KW-1185">Reference proteome</keyword>
<organism evidence="1 2">
    <name type="scientific">Mesobacillus maritimus</name>
    <dbReference type="NCBI Taxonomy" id="1643336"/>
    <lineage>
        <taxon>Bacteria</taxon>
        <taxon>Bacillati</taxon>
        <taxon>Bacillota</taxon>
        <taxon>Bacilli</taxon>
        <taxon>Bacillales</taxon>
        <taxon>Bacillaceae</taxon>
        <taxon>Mesobacillus</taxon>
    </lineage>
</organism>
<sequence>MGKQNLDDILQQGIHGAKQTKPDERRKFLGTIRERVVVALSKAEVRKKQIEPEFKQLLESNKGAQIYLNGNMNYTFYSKYIALADGMKVPYKIVTNKEHDSEYGLVLAYDYAIDKEDISLSKKPIVKIEEAPHEGTGFFTKVKTLFSKK</sequence>
<accession>A0ABS7K6K1</accession>
<dbReference type="PIRSF" id="PIRSF034303">
    <property type="entry name" value="DUF1694"/>
    <property type="match status" value="1"/>
</dbReference>
<proteinExistence type="predicted"/>
<gene>
    <name evidence="1" type="ORF">H0185_13945</name>
</gene>
<dbReference type="RefSeq" id="WP_221874122.1">
    <property type="nucleotide sequence ID" value="NZ_JACWFH010000016.1"/>
</dbReference>
<dbReference type="Proteomes" id="UP000769780">
    <property type="component" value="Unassembled WGS sequence"/>
</dbReference>
<evidence type="ECO:0000313" key="1">
    <source>
        <dbReference type="EMBL" id="MBY0097903.1"/>
    </source>
</evidence>